<protein>
    <submittedName>
        <fullName evidence="1">Uncharacterized protein</fullName>
    </submittedName>
</protein>
<dbReference type="EMBL" id="WNKQ01000022">
    <property type="protein sequence ID" value="KAF5844585.1"/>
    <property type="molecule type" value="Genomic_DNA"/>
</dbReference>
<evidence type="ECO:0000313" key="2">
    <source>
        <dbReference type="Proteomes" id="UP000624244"/>
    </source>
</evidence>
<accession>A0A8H5Z875</accession>
<comment type="caution">
    <text evidence="1">The sequence shown here is derived from an EMBL/GenBank/DDBJ whole genome shotgun (WGS) entry which is preliminary data.</text>
</comment>
<sequence length="207" mass="22522">MSHHPQRNKRTMATPPIPFILCGRNPNIAKAVREGMAPEYHGESLLSFLSLPHQTTELEKAIPTTTTPSSQTATLIPTIPHAYTLQNNLNPLTHIVLHTFLSLEEAKTNIPPILSSSSPDRPVAVVLGGGFDDAMFAEIKEACDAAQGEKEVAWLRTDITGKVEMPDMNDTEAYGKAMGARLKRGLKELGAGREEGVKEVKGGVHFF</sequence>
<gene>
    <name evidence="1" type="ORF">GGP41_007581</name>
</gene>
<reference evidence="1" key="1">
    <citation type="submission" date="2019-11" db="EMBL/GenBank/DDBJ databases">
        <title>Bipolaris sorokiniana Genome sequencing.</title>
        <authorList>
            <person name="Wang H."/>
        </authorList>
    </citation>
    <scope>NUCLEOTIDE SEQUENCE</scope>
</reference>
<proteinExistence type="predicted"/>
<dbReference type="Proteomes" id="UP000624244">
    <property type="component" value="Unassembled WGS sequence"/>
</dbReference>
<dbReference type="AlphaFoldDB" id="A0A8H5Z875"/>
<evidence type="ECO:0000313" key="1">
    <source>
        <dbReference type="EMBL" id="KAF5844585.1"/>
    </source>
</evidence>
<name>A0A8H5Z875_COCSA</name>
<organism evidence="1 2">
    <name type="scientific">Cochliobolus sativus</name>
    <name type="common">Common root rot and spot blotch fungus</name>
    <name type="synonym">Bipolaris sorokiniana</name>
    <dbReference type="NCBI Taxonomy" id="45130"/>
    <lineage>
        <taxon>Eukaryota</taxon>
        <taxon>Fungi</taxon>
        <taxon>Dikarya</taxon>
        <taxon>Ascomycota</taxon>
        <taxon>Pezizomycotina</taxon>
        <taxon>Dothideomycetes</taxon>
        <taxon>Pleosporomycetidae</taxon>
        <taxon>Pleosporales</taxon>
        <taxon>Pleosporineae</taxon>
        <taxon>Pleosporaceae</taxon>
        <taxon>Bipolaris</taxon>
    </lineage>
</organism>